<dbReference type="Pfam" id="PF00467">
    <property type="entry name" value="KOW"/>
    <property type="match status" value="1"/>
</dbReference>
<dbReference type="InterPro" id="IPR014722">
    <property type="entry name" value="Rib_uL2_dom2"/>
</dbReference>
<comment type="subunit">
    <text evidence="5">Part of the 50S ribosomal subunit.</text>
</comment>
<name>A0A1G1YZ48_9BACT</name>
<dbReference type="GO" id="GO:0019843">
    <property type="term" value="F:rRNA binding"/>
    <property type="evidence" value="ECO:0007669"/>
    <property type="project" value="UniProtKB-UniRule"/>
</dbReference>
<evidence type="ECO:0000256" key="2">
    <source>
        <dbReference type="ARBA" id="ARBA00022980"/>
    </source>
</evidence>
<comment type="function">
    <text evidence="5">One of the proteins that surrounds the polypeptide exit tunnel on the outside of the subunit.</text>
</comment>
<evidence type="ECO:0000256" key="4">
    <source>
        <dbReference type="ARBA" id="ARBA00035206"/>
    </source>
</evidence>
<dbReference type="GO" id="GO:0005840">
    <property type="term" value="C:ribosome"/>
    <property type="evidence" value="ECO:0007669"/>
    <property type="project" value="UniProtKB-KW"/>
</dbReference>
<dbReference type="SUPFAM" id="SSF50104">
    <property type="entry name" value="Translation proteins SH3-like domain"/>
    <property type="match status" value="1"/>
</dbReference>
<comment type="similarity">
    <text evidence="1 5 6">Belongs to the universal ribosomal protein uL24 family.</text>
</comment>
<accession>A0A1G1YZ48</accession>
<keyword evidence="3 5" id="KW-0687">Ribonucleoprotein</keyword>
<dbReference type="InterPro" id="IPR008991">
    <property type="entry name" value="Translation_prot_SH3-like_sf"/>
</dbReference>
<keyword evidence="5" id="KW-0699">rRNA-binding</keyword>
<keyword evidence="2 5" id="KW-0689">Ribosomal protein</keyword>
<dbReference type="InterPro" id="IPR057264">
    <property type="entry name" value="Ribosomal_uL24_C"/>
</dbReference>
<evidence type="ECO:0000259" key="7">
    <source>
        <dbReference type="SMART" id="SM00739"/>
    </source>
</evidence>
<evidence type="ECO:0000256" key="1">
    <source>
        <dbReference type="ARBA" id="ARBA00010618"/>
    </source>
</evidence>
<evidence type="ECO:0000313" key="8">
    <source>
        <dbReference type="EMBL" id="OGY57036.1"/>
    </source>
</evidence>
<dbReference type="NCBIfam" id="TIGR01079">
    <property type="entry name" value="rplX_bact"/>
    <property type="match status" value="1"/>
</dbReference>
<evidence type="ECO:0000256" key="6">
    <source>
        <dbReference type="RuleBase" id="RU003477"/>
    </source>
</evidence>
<comment type="caution">
    <text evidence="8">The sequence shown here is derived from an EMBL/GenBank/DDBJ whole genome shotgun (WGS) entry which is preliminary data.</text>
</comment>
<dbReference type="GO" id="GO:0003735">
    <property type="term" value="F:structural constituent of ribosome"/>
    <property type="evidence" value="ECO:0007669"/>
    <property type="project" value="InterPro"/>
</dbReference>
<evidence type="ECO:0000256" key="5">
    <source>
        <dbReference type="HAMAP-Rule" id="MF_01326"/>
    </source>
</evidence>
<dbReference type="Pfam" id="PF17136">
    <property type="entry name" value="ribosomal_L24"/>
    <property type="match status" value="1"/>
</dbReference>
<dbReference type="InterPro" id="IPR005824">
    <property type="entry name" value="KOW"/>
</dbReference>
<dbReference type="CDD" id="cd06089">
    <property type="entry name" value="KOW_RPL26"/>
    <property type="match status" value="1"/>
</dbReference>
<dbReference type="InterPro" id="IPR003256">
    <property type="entry name" value="Ribosomal_uL24"/>
</dbReference>
<comment type="function">
    <text evidence="5">One of two assembly initiator proteins, it binds directly to the 5'-end of the 23S rRNA, where it nucleates assembly of the 50S subunit.</text>
</comment>
<dbReference type="InterPro" id="IPR041988">
    <property type="entry name" value="Ribosomal_uL24_KOW"/>
</dbReference>
<dbReference type="InterPro" id="IPR005825">
    <property type="entry name" value="Ribosomal_uL24_CS"/>
</dbReference>
<dbReference type="PANTHER" id="PTHR12903">
    <property type="entry name" value="MITOCHONDRIAL RIBOSOMAL PROTEIN L24"/>
    <property type="match status" value="1"/>
</dbReference>
<dbReference type="EMBL" id="MHIT01000010">
    <property type="protein sequence ID" value="OGY57036.1"/>
    <property type="molecule type" value="Genomic_DNA"/>
</dbReference>
<dbReference type="GO" id="GO:1990904">
    <property type="term" value="C:ribonucleoprotein complex"/>
    <property type="evidence" value="ECO:0007669"/>
    <property type="project" value="UniProtKB-KW"/>
</dbReference>
<dbReference type="PROSITE" id="PS01108">
    <property type="entry name" value="RIBOSOMAL_L24"/>
    <property type="match status" value="1"/>
</dbReference>
<keyword evidence="5" id="KW-0694">RNA-binding</keyword>
<dbReference type="HAMAP" id="MF_01326_B">
    <property type="entry name" value="Ribosomal_uL24_B"/>
    <property type="match status" value="1"/>
</dbReference>
<reference evidence="8 9" key="1">
    <citation type="journal article" date="2016" name="Nat. Commun.">
        <title>Thousands of microbial genomes shed light on interconnected biogeochemical processes in an aquifer system.</title>
        <authorList>
            <person name="Anantharaman K."/>
            <person name="Brown C.T."/>
            <person name="Hug L.A."/>
            <person name="Sharon I."/>
            <person name="Castelle C.J."/>
            <person name="Probst A.J."/>
            <person name="Thomas B.C."/>
            <person name="Singh A."/>
            <person name="Wilkins M.J."/>
            <person name="Karaoz U."/>
            <person name="Brodie E.L."/>
            <person name="Williams K.H."/>
            <person name="Hubbard S.S."/>
            <person name="Banfield J.F."/>
        </authorList>
    </citation>
    <scope>NUCLEOTIDE SEQUENCE [LARGE SCALE GENOMIC DNA]</scope>
</reference>
<dbReference type="AlphaFoldDB" id="A0A1G1YZ48"/>
<dbReference type="Gene3D" id="2.30.30.30">
    <property type="match status" value="1"/>
</dbReference>
<feature type="domain" description="KOW" evidence="7">
    <location>
        <begin position="6"/>
        <end position="33"/>
    </location>
</feature>
<dbReference type="GO" id="GO:0006412">
    <property type="term" value="P:translation"/>
    <property type="evidence" value="ECO:0007669"/>
    <property type="project" value="UniProtKB-UniRule"/>
</dbReference>
<dbReference type="Proteomes" id="UP000177062">
    <property type="component" value="Unassembled WGS sequence"/>
</dbReference>
<dbReference type="SMART" id="SM00739">
    <property type="entry name" value="KOW"/>
    <property type="match status" value="1"/>
</dbReference>
<protein>
    <recommendedName>
        <fullName evidence="4 5">Large ribosomal subunit protein uL24</fullName>
    </recommendedName>
</protein>
<proteinExistence type="inferred from homology"/>
<sequence length="105" mass="11499">MKEKIKIKKGDKVFVLKGKDRGKSGKVIKVMPSGNRLVVEGLNLLRKNIRAKRQGEKGQIVDVPAAVSAANVLLACSSCSKPVRVGYRLKGTSKERYCKKCKATI</sequence>
<evidence type="ECO:0000256" key="3">
    <source>
        <dbReference type="ARBA" id="ARBA00023274"/>
    </source>
</evidence>
<gene>
    <name evidence="5" type="primary">rplX</name>
    <name evidence="8" type="ORF">A2Y84_00820</name>
</gene>
<evidence type="ECO:0000313" key="9">
    <source>
        <dbReference type="Proteomes" id="UP000177062"/>
    </source>
</evidence>
<organism evidence="8 9">
    <name type="scientific">Candidatus Colwellbacteria bacterium RBG_13_48_8</name>
    <dbReference type="NCBI Taxonomy" id="1797685"/>
    <lineage>
        <taxon>Bacteria</taxon>
        <taxon>Candidatus Colwelliibacteriota</taxon>
    </lineage>
</organism>